<dbReference type="OrthoDB" id="291916at2"/>
<feature type="transmembrane region" description="Helical" evidence="1">
    <location>
        <begin position="64"/>
        <end position="83"/>
    </location>
</feature>
<dbReference type="AlphaFoldDB" id="A0A518H5A1"/>
<evidence type="ECO:0000313" key="2">
    <source>
        <dbReference type="EMBL" id="QDV36002.1"/>
    </source>
</evidence>
<keyword evidence="1" id="KW-0472">Membrane</keyword>
<protein>
    <recommendedName>
        <fullName evidence="4">SPW repeat protein</fullName>
    </recommendedName>
</protein>
<sequence>MKRASMYSKRVVDPVNSVAWFAMDGLWLAQLAWPAYLATGLTLATGALLLLLDRRRGPRLDDDLALNAWMWMNALWVVSDLGGVPTLRYAALAVGGLGAVLLAIAVWPSRGPRGTLHRFRKLRVSGR</sequence>
<accession>A0A518H5A1</accession>
<evidence type="ECO:0008006" key="4">
    <source>
        <dbReference type="Google" id="ProtNLM"/>
    </source>
</evidence>
<keyword evidence="3" id="KW-1185">Reference proteome</keyword>
<dbReference type="KEGG" id="tpla:ElP_39120"/>
<name>A0A518H5A1_9BACT</name>
<dbReference type="RefSeq" id="WP_145271986.1">
    <property type="nucleotide sequence ID" value="NZ_CP036426.1"/>
</dbReference>
<organism evidence="2 3">
    <name type="scientific">Tautonia plasticadhaerens</name>
    <dbReference type="NCBI Taxonomy" id="2527974"/>
    <lineage>
        <taxon>Bacteria</taxon>
        <taxon>Pseudomonadati</taxon>
        <taxon>Planctomycetota</taxon>
        <taxon>Planctomycetia</taxon>
        <taxon>Isosphaerales</taxon>
        <taxon>Isosphaeraceae</taxon>
        <taxon>Tautonia</taxon>
    </lineage>
</organism>
<gene>
    <name evidence="2" type="ORF">ElP_39120</name>
</gene>
<proteinExistence type="predicted"/>
<keyword evidence="1" id="KW-0812">Transmembrane</keyword>
<feature type="transmembrane region" description="Helical" evidence="1">
    <location>
        <begin position="31"/>
        <end position="52"/>
    </location>
</feature>
<evidence type="ECO:0000256" key="1">
    <source>
        <dbReference type="SAM" id="Phobius"/>
    </source>
</evidence>
<reference evidence="2 3" key="1">
    <citation type="submission" date="2019-02" db="EMBL/GenBank/DDBJ databases">
        <title>Deep-cultivation of Planctomycetes and their phenomic and genomic characterization uncovers novel biology.</title>
        <authorList>
            <person name="Wiegand S."/>
            <person name="Jogler M."/>
            <person name="Boedeker C."/>
            <person name="Pinto D."/>
            <person name="Vollmers J."/>
            <person name="Rivas-Marin E."/>
            <person name="Kohn T."/>
            <person name="Peeters S.H."/>
            <person name="Heuer A."/>
            <person name="Rast P."/>
            <person name="Oberbeckmann S."/>
            <person name="Bunk B."/>
            <person name="Jeske O."/>
            <person name="Meyerdierks A."/>
            <person name="Storesund J.E."/>
            <person name="Kallscheuer N."/>
            <person name="Luecker S."/>
            <person name="Lage O.M."/>
            <person name="Pohl T."/>
            <person name="Merkel B.J."/>
            <person name="Hornburger P."/>
            <person name="Mueller R.-W."/>
            <person name="Bruemmer F."/>
            <person name="Labrenz M."/>
            <person name="Spormann A.M."/>
            <person name="Op den Camp H."/>
            <person name="Overmann J."/>
            <person name="Amann R."/>
            <person name="Jetten M.S.M."/>
            <person name="Mascher T."/>
            <person name="Medema M.H."/>
            <person name="Devos D.P."/>
            <person name="Kaster A.-K."/>
            <person name="Ovreas L."/>
            <person name="Rohde M."/>
            <person name="Galperin M.Y."/>
            <person name="Jogler C."/>
        </authorList>
    </citation>
    <scope>NUCLEOTIDE SEQUENCE [LARGE SCALE GENOMIC DNA]</scope>
    <source>
        <strain evidence="2 3">ElP</strain>
    </source>
</reference>
<evidence type="ECO:0000313" key="3">
    <source>
        <dbReference type="Proteomes" id="UP000317835"/>
    </source>
</evidence>
<feature type="transmembrane region" description="Helical" evidence="1">
    <location>
        <begin position="89"/>
        <end position="108"/>
    </location>
</feature>
<dbReference type="Proteomes" id="UP000317835">
    <property type="component" value="Chromosome"/>
</dbReference>
<keyword evidence="1" id="KW-1133">Transmembrane helix</keyword>
<dbReference type="EMBL" id="CP036426">
    <property type="protein sequence ID" value="QDV36002.1"/>
    <property type="molecule type" value="Genomic_DNA"/>
</dbReference>